<dbReference type="EMBL" id="CAFBQU010000020">
    <property type="protein sequence ID" value="CAB5065333.1"/>
    <property type="molecule type" value="Genomic_DNA"/>
</dbReference>
<name>A0A6J7QJN1_9ZZZZ</name>
<dbReference type="AlphaFoldDB" id="A0A6J7QJN1"/>
<reference evidence="1" key="1">
    <citation type="submission" date="2020-05" db="EMBL/GenBank/DDBJ databases">
        <authorList>
            <person name="Chiriac C."/>
            <person name="Salcher M."/>
            <person name="Ghai R."/>
            <person name="Kavagutti S V."/>
        </authorList>
    </citation>
    <scope>NUCLEOTIDE SEQUENCE</scope>
</reference>
<gene>
    <name evidence="1" type="ORF">UFOPK4098_00679</name>
    <name evidence="2" type="ORF">UFOPK4347_00911</name>
</gene>
<accession>A0A6J7QJN1</accession>
<sequence>MSLITAVVVGGSAEPWEAFGFHLLSATSTESRFSLGDVVLVVDTAQPAGMVSWEITEVQPGAIDGIHTVSAANSLELPLEPGAVGCLGVDHVVVRTNSLDVTCGAITAATGAPVKRTRDAGSGMQQAFHKLGSVVVEVVSAQEQVERTHLWGFVVNVSDVDALSARLGPDVLGAPKPATQPGRRIASARSGAALGVPFAVMDLGVAVAG</sequence>
<proteinExistence type="predicted"/>
<protein>
    <submittedName>
        <fullName evidence="1">Unannotated protein</fullName>
    </submittedName>
</protein>
<organism evidence="1">
    <name type="scientific">freshwater metagenome</name>
    <dbReference type="NCBI Taxonomy" id="449393"/>
    <lineage>
        <taxon>unclassified sequences</taxon>
        <taxon>metagenomes</taxon>
        <taxon>ecological metagenomes</taxon>
    </lineage>
</organism>
<evidence type="ECO:0000313" key="1">
    <source>
        <dbReference type="EMBL" id="CAB5017837.1"/>
    </source>
</evidence>
<dbReference type="EMBL" id="CAFBPN010000027">
    <property type="protein sequence ID" value="CAB5017837.1"/>
    <property type="molecule type" value="Genomic_DNA"/>
</dbReference>
<evidence type="ECO:0000313" key="2">
    <source>
        <dbReference type="EMBL" id="CAB5065333.1"/>
    </source>
</evidence>